<keyword evidence="18" id="KW-1185">Reference proteome</keyword>
<proteinExistence type="inferred from homology"/>
<dbReference type="InterPro" id="IPR015700">
    <property type="entry name" value="RPC1"/>
</dbReference>
<comment type="function">
    <text evidence="13">DNA-dependent RNA polymerase catalyzes the transcription of DNA into RNA using the four ribonucleoside triphosphates as substrates. Largest and catalytic core component of RNA polymerase III which synthesizes small RNAs, such as 5S rRNA and tRNAs. Forms the polymerase active center together with the second largest subunit. A single-stranded DNA template strand of the promoter is positioned within the central active site cleft of Pol III. A bridging helix emanates from RPC1 and crosses the cleft near the catalytic site and is thought to promote translocation of Pol III by acting as a ratchet that moves the RNA-DNA hybrid through the active site by switching from straight to bent conformations at each step of nucleotide addition.</text>
</comment>
<evidence type="ECO:0000313" key="17">
    <source>
        <dbReference type="EMBL" id="KAK5578103.1"/>
    </source>
</evidence>
<dbReference type="Gene3D" id="1.10.274.100">
    <property type="entry name" value="RNA polymerase Rpb1, domain 3"/>
    <property type="match status" value="1"/>
</dbReference>
<dbReference type="InterPro" id="IPR007081">
    <property type="entry name" value="RNA_pol_Rpb1_5"/>
</dbReference>
<name>A0AAN7UB88_9MYCE</name>
<dbReference type="PANTHER" id="PTHR48446:SF1">
    <property type="entry name" value="DNA-DIRECTED RNA POLYMERASE SUBUNIT BETA' N-TERMINAL SECTION"/>
    <property type="match status" value="1"/>
</dbReference>
<evidence type="ECO:0000256" key="4">
    <source>
        <dbReference type="ARBA" id="ARBA00022478"/>
    </source>
</evidence>
<protein>
    <recommendedName>
        <fullName evidence="14">DNA-directed RNA polymerase subunit</fullName>
        <ecNumber evidence="14">2.7.7.6</ecNumber>
    </recommendedName>
</protein>
<dbReference type="InterPro" id="IPR044893">
    <property type="entry name" value="RNA_pol_Rpb1_clamp_domain"/>
</dbReference>
<dbReference type="InterPro" id="IPR042102">
    <property type="entry name" value="RNA_pol_Rpb1_3_sf"/>
</dbReference>
<comment type="similarity">
    <text evidence="2 14">Belongs to the RNA polymerase beta' chain family.</text>
</comment>
<keyword evidence="10 14" id="KW-0804">Transcription</keyword>
<evidence type="ECO:0000256" key="11">
    <source>
        <dbReference type="ARBA" id="ARBA00023242"/>
    </source>
</evidence>
<evidence type="ECO:0000256" key="15">
    <source>
        <dbReference type="SAM" id="MobiDB-lite"/>
    </source>
</evidence>
<dbReference type="Gene3D" id="1.10.150.390">
    <property type="match status" value="1"/>
</dbReference>
<dbReference type="NCBIfam" id="NF006336">
    <property type="entry name" value="PRK08566.1"/>
    <property type="match status" value="1"/>
</dbReference>
<reference evidence="17 18" key="1">
    <citation type="submission" date="2023-11" db="EMBL/GenBank/DDBJ databases">
        <title>Dfirmibasis_genome.</title>
        <authorList>
            <person name="Edelbroek B."/>
            <person name="Kjellin J."/>
            <person name="Jerlstrom-Hultqvist J."/>
            <person name="Soderbom F."/>
        </authorList>
    </citation>
    <scope>NUCLEOTIDE SEQUENCE [LARGE SCALE GENOMIC DNA]</scope>
    <source>
        <strain evidence="17 18">TNS-C-14</strain>
    </source>
</reference>
<dbReference type="FunFam" id="1.10.150.390:FF:000004">
    <property type="entry name" value="DNA-directed RNA polymerase subunit"/>
    <property type="match status" value="1"/>
</dbReference>
<dbReference type="Pfam" id="PF00623">
    <property type="entry name" value="RNA_pol_Rpb1_2"/>
    <property type="match status" value="1"/>
</dbReference>
<keyword evidence="11" id="KW-0539">Nucleus</keyword>
<keyword evidence="4 14" id="KW-0240">DNA-directed RNA polymerase</keyword>
<evidence type="ECO:0000256" key="7">
    <source>
        <dbReference type="ARBA" id="ARBA00022723"/>
    </source>
</evidence>
<comment type="subcellular location">
    <subcellularLocation>
        <location evidence="1">Nucleus</location>
    </subcellularLocation>
</comment>
<dbReference type="InterPro" id="IPR035698">
    <property type="entry name" value="RNAP_III_Rpc1_C"/>
</dbReference>
<dbReference type="GO" id="GO:0005634">
    <property type="term" value="C:nucleus"/>
    <property type="evidence" value="ECO:0007669"/>
    <property type="project" value="UniProtKB-SubCell"/>
</dbReference>
<evidence type="ECO:0000256" key="3">
    <source>
        <dbReference type="ARBA" id="ARBA00011206"/>
    </source>
</evidence>
<dbReference type="FunFam" id="4.10.860.120:FF:000004">
    <property type="entry name" value="DNA-directed RNA polymerase subunit"/>
    <property type="match status" value="1"/>
</dbReference>
<evidence type="ECO:0000313" key="18">
    <source>
        <dbReference type="Proteomes" id="UP001344447"/>
    </source>
</evidence>
<evidence type="ECO:0000256" key="14">
    <source>
        <dbReference type="RuleBase" id="RU004279"/>
    </source>
</evidence>
<evidence type="ECO:0000256" key="8">
    <source>
        <dbReference type="ARBA" id="ARBA00022833"/>
    </source>
</evidence>
<dbReference type="FunFam" id="1.10.132.30:FF:000001">
    <property type="entry name" value="DNA-directed RNA polymerase subunit"/>
    <property type="match status" value="1"/>
</dbReference>
<dbReference type="Pfam" id="PF04997">
    <property type="entry name" value="RNA_pol_Rpb1_1"/>
    <property type="match status" value="1"/>
</dbReference>
<dbReference type="GO" id="GO:0003677">
    <property type="term" value="F:DNA binding"/>
    <property type="evidence" value="ECO:0007669"/>
    <property type="project" value="InterPro"/>
</dbReference>
<dbReference type="InterPro" id="IPR038120">
    <property type="entry name" value="Rpb1_funnel_sf"/>
</dbReference>
<gene>
    <name evidence="17" type="ORF">RB653_003056</name>
</gene>
<dbReference type="FunFam" id="2.40.40.20:FF:000019">
    <property type="entry name" value="DNA-directed RNA polymerase II subunit RPB1"/>
    <property type="match status" value="1"/>
</dbReference>
<feature type="domain" description="RNA polymerase N-terminal" evidence="16">
    <location>
        <begin position="242"/>
        <end position="545"/>
    </location>
</feature>
<evidence type="ECO:0000256" key="12">
    <source>
        <dbReference type="ARBA" id="ARBA00048552"/>
    </source>
</evidence>
<dbReference type="InterPro" id="IPR007083">
    <property type="entry name" value="RNA_pol_Rpb1_4"/>
</dbReference>
<comment type="catalytic activity">
    <reaction evidence="12 14">
        <text>RNA(n) + a ribonucleoside 5'-triphosphate = RNA(n+1) + diphosphate</text>
        <dbReference type="Rhea" id="RHEA:21248"/>
        <dbReference type="Rhea" id="RHEA-COMP:14527"/>
        <dbReference type="Rhea" id="RHEA-COMP:17342"/>
        <dbReference type="ChEBI" id="CHEBI:33019"/>
        <dbReference type="ChEBI" id="CHEBI:61557"/>
        <dbReference type="ChEBI" id="CHEBI:140395"/>
        <dbReference type="EC" id="2.7.7.6"/>
    </reaction>
</comment>
<dbReference type="InterPro" id="IPR000722">
    <property type="entry name" value="RNA_pol_asu"/>
</dbReference>
<evidence type="ECO:0000256" key="10">
    <source>
        <dbReference type="ARBA" id="ARBA00023163"/>
    </source>
</evidence>
<dbReference type="InterPro" id="IPR007080">
    <property type="entry name" value="RNA_pol_Rpb1_1"/>
</dbReference>
<dbReference type="GO" id="GO:0003899">
    <property type="term" value="F:DNA-directed RNA polymerase activity"/>
    <property type="evidence" value="ECO:0007669"/>
    <property type="project" value="UniProtKB-EC"/>
</dbReference>
<dbReference type="CDD" id="cd02583">
    <property type="entry name" value="RNAP_III_RPC1_N"/>
    <property type="match status" value="1"/>
</dbReference>
<evidence type="ECO:0000256" key="5">
    <source>
        <dbReference type="ARBA" id="ARBA00022679"/>
    </source>
</evidence>
<keyword evidence="9" id="KW-0460">Magnesium</keyword>
<dbReference type="InterPro" id="IPR035697">
    <property type="entry name" value="RNAP_III_RPC1_N"/>
</dbReference>
<dbReference type="Gene3D" id="2.40.40.20">
    <property type="match status" value="1"/>
</dbReference>
<comment type="subunit">
    <text evidence="3">Component of the RNA polymerase III (Pol III) complex consisting of 17 subunits.</text>
</comment>
<evidence type="ECO:0000256" key="13">
    <source>
        <dbReference type="ARBA" id="ARBA00058108"/>
    </source>
</evidence>
<dbReference type="Gene3D" id="4.10.860.120">
    <property type="entry name" value="RNA polymerase II, clamp domain"/>
    <property type="match status" value="1"/>
</dbReference>
<dbReference type="Gene3D" id="3.30.1490.180">
    <property type="entry name" value="RNA polymerase ii"/>
    <property type="match status" value="1"/>
</dbReference>
<keyword evidence="5 14" id="KW-0808">Transferase</keyword>
<evidence type="ECO:0000256" key="1">
    <source>
        <dbReference type="ARBA" id="ARBA00004123"/>
    </source>
</evidence>
<dbReference type="InterPro" id="IPR006592">
    <property type="entry name" value="RNA_pol_N"/>
</dbReference>
<dbReference type="Pfam" id="PF04998">
    <property type="entry name" value="RNA_pol_Rpb1_5"/>
    <property type="match status" value="1"/>
</dbReference>
<dbReference type="PANTHER" id="PTHR48446">
    <property type="entry name" value="DNA-DIRECTED RNA POLYMERASE SUBUNIT BETA' N-TERMINAL SECTION"/>
    <property type="match status" value="1"/>
</dbReference>
<feature type="compositionally biased region" description="Basic and acidic residues" evidence="15">
    <location>
        <begin position="1021"/>
        <end position="1043"/>
    </location>
</feature>
<feature type="region of interest" description="Disordered" evidence="15">
    <location>
        <begin position="988"/>
        <end position="1043"/>
    </location>
</feature>
<dbReference type="Pfam" id="PF05000">
    <property type="entry name" value="RNA_pol_Rpb1_4"/>
    <property type="match status" value="1"/>
</dbReference>
<evidence type="ECO:0000256" key="6">
    <source>
        <dbReference type="ARBA" id="ARBA00022695"/>
    </source>
</evidence>
<dbReference type="CDD" id="cd02736">
    <property type="entry name" value="RNAP_III_Rpc1_C"/>
    <property type="match status" value="1"/>
</dbReference>
<dbReference type="SUPFAM" id="SSF64484">
    <property type="entry name" value="beta and beta-prime subunits of DNA dependent RNA-polymerase"/>
    <property type="match status" value="1"/>
</dbReference>
<dbReference type="Gene3D" id="6.10.250.2940">
    <property type="match status" value="1"/>
</dbReference>
<dbReference type="Gene3D" id="1.10.132.30">
    <property type="match status" value="1"/>
</dbReference>
<evidence type="ECO:0000259" key="16">
    <source>
        <dbReference type="SMART" id="SM00663"/>
    </source>
</evidence>
<keyword evidence="7" id="KW-0479">Metal-binding</keyword>
<feature type="compositionally biased region" description="Acidic residues" evidence="15">
    <location>
        <begin position="995"/>
        <end position="1006"/>
    </location>
</feature>
<dbReference type="FunFam" id="3.30.1490.180:FF:000002">
    <property type="entry name" value="DNA-directed RNA polymerase subunit"/>
    <property type="match status" value="1"/>
</dbReference>
<dbReference type="GO" id="GO:0046872">
    <property type="term" value="F:metal ion binding"/>
    <property type="evidence" value="ECO:0007669"/>
    <property type="project" value="UniProtKB-KW"/>
</dbReference>
<dbReference type="Pfam" id="PF04983">
    <property type="entry name" value="RNA_pol_Rpb1_3"/>
    <property type="match status" value="1"/>
</dbReference>
<dbReference type="EC" id="2.7.7.6" evidence="14"/>
<dbReference type="Proteomes" id="UP001344447">
    <property type="component" value="Unassembled WGS sequence"/>
</dbReference>
<dbReference type="Gene3D" id="6.20.50.80">
    <property type="match status" value="1"/>
</dbReference>
<accession>A0AAN7UB88</accession>
<dbReference type="SMART" id="SM00663">
    <property type="entry name" value="RPOLA_N"/>
    <property type="match status" value="1"/>
</dbReference>
<evidence type="ECO:0000256" key="2">
    <source>
        <dbReference type="ARBA" id="ARBA00006460"/>
    </source>
</evidence>
<dbReference type="InterPro" id="IPR007066">
    <property type="entry name" value="RNA_pol_Rpb1_3"/>
</dbReference>
<comment type="caution">
    <text evidence="17">The sequence shown here is derived from an EMBL/GenBank/DDBJ whole genome shotgun (WGS) entry which is preliminary data.</text>
</comment>
<dbReference type="FunFam" id="1.10.274.100:FF:000008">
    <property type="entry name" value="DNA-directed RNA polymerase subunit"/>
    <property type="match status" value="1"/>
</dbReference>
<dbReference type="EMBL" id="JAVFKY010000004">
    <property type="protein sequence ID" value="KAK5578103.1"/>
    <property type="molecule type" value="Genomic_DNA"/>
</dbReference>
<keyword evidence="8" id="KW-0862">Zinc</keyword>
<dbReference type="GO" id="GO:0006351">
    <property type="term" value="P:DNA-templated transcription"/>
    <property type="evidence" value="ECO:0007669"/>
    <property type="project" value="InterPro"/>
</dbReference>
<dbReference type="GO" id="GO:0000428">
    <property type="term" value="C:DNA-directed RNA polymerase complex"/>
    <property type="evidence" value="ECO:0007669"/>
    <property type="project" value="UniProtKB-KW"/>
</dbReference>
<sequence>MIELLKEDDAPKKIGHIQFGLLSEDDIVRLSHVQIVNRELFDLVKRKPTPYGVLDNKLGTSDKQSLCSTCGLSIVDCVGHFGYIKLQLPVFHIGYLKNIMNILQMICKSCSTILLNEEKKQYYLRKMRNKKMDNLQRKSLLKKIFLECRKTKECLKCGSSNGMIRKSGAFKIIHEKYKGKVESLQDYYSLYDEAIKYNAEMKSHIKKAQDDLNPLVVLNLFKKISYQDIEIMNMDPVIGRPERLILTYMLVPPVSIRPSVPMDGGSGTNEDDLTMKLSEILHINEHIRSNVDRAEMSAIMEDWDYLQASCAIYINSDVPGLPLQMKPTKAVRGLSQRLKGKTGRFRGNLSGKRVDFSGRTVISPDPNLNIDEVAVPQLIALTMTYPERVTDYNIERLQKYVINGPDRHPGANYIIYADGVKKWLKFGNREKFAAELKVGDIVERHIIDGDIMLFNRQPSLHKLSIMSHKARVMPWRTLRFNECVCTPYNADFDGDEMNIHLPQTEEARAEATILMGVTNNLITPRNGEPLVAATQDFLTASYLISRRDAFYERYRFALMCTHFADANEHIDLPPPAILKPVELWTGKQIFEVLLRPSVKSHVLCNFETRSRTYSKNLYMCPKDGYVYFRNSELMCGSIDKSIIGGGNKNSLFHILMRDFSPTIAANCMTRLAKLCARFLGDQGFSIGIPDIKPADDLDRKKREIIENAYKKCAVFLKDYESGNLQLSSGCSMEQTFEAKMNQTLSQIRDDCGKLCVNDLPNYNSPLIMGLCGSKGSNINIAQMICCVGQQIVNGTRIPNGFTNRTTPHFKHFAKNPKSKGFVSNSFYTGMIPTEFFFHTMGGREGLVDTAVKTAETGYMQRRLMKALEDLSTHYDYTVRDSIGGIVQFIYGDDGLDPAGMEAKDRPVDFLRAMMSVKSTRHCINEIEMKPFEIRQLVESIIASSKFEACTDLFKNEISVFFNGNEKSKGYIQDLISLRKQYKLPPFEFNDKEDSMDIDSEEEEEEKEKETTVTNGDVEMGEVDKEQKEKEEQEEKERKEKNRESKRLRLLGERFANENIVNQIHRITKTQVELFLDICLDKYSRARIEPGTAVGAIGAQSIGEPGTQMTLKTFHFAGVASMNVTLGVPRIKEIINAAKNISTPIITASLNCDYDIRSARIVAGRIEKTTLGHVATHIKEVVKKAGCYLSIKIDKNFIDSLQLEINSKTISQSIASTKGLKLKPEQITANADYKIRIVPPSNIREGALYYLQFLKNNLPAVIVKGIPTVNRVVISKIDEKQERYQLLVEGYDLRAVMATPGIKGTHTTSNHIMECENTLGIETARNTIMSEIDMIMTSHGMSIDIRHVMLLADLMSFKGEILGITRFGIAKMKESVLMLASFEKTTDHLFDAAVHHRQDDIVGVSECIIMGVVIPLGTGLFKLLRKSNKNNLPKKSLLLQD</sequence>
<organism evidence="17 18">
    <name type="scientific">Dictyostelium firmibasis</name>
    <dbReference type="NCBI Taxonomy" id="79012"/>
    <lineage>
        <taxon>Eukaryota</taxon>
        <taxon>Amoebozoa</taxon>
        <taxon>Evosea</taxon>
        <taxon>Eumycetozoa</taxon>
        <taxon>Dictyostelia</taxon>
        <taxon>Dictyosteliales</taxon>
        <taxon>Dictyosteliaceae</taxon>
        <taxon>Dictyostelium</taxon>
    </lineage>
</organism>
<evidence type="ECO:0000256" key="9">
    <source>
        <dbReference type="ARBA" id="ARBA00022842"/>
    </source>
</evidence>
<keyword evidence="6 14" id="KW-0548">Nucleotidyltransferase</keyword>